<evidence type="ECO:0000256" key="2">
    <source>
        <dbReference type="SAM" id="Phobius"/>
    </source>
</evidence>
<evidence type="ECO:0000313" key="3">
    <source>
        <dbReference type="EMBL" id="NYS25574.1"/>
    </source>
</evidence>
<dbReference type="EMBL" id="JACBXS010000021">
    <property type="protein sequence ID" value="NYS25574.1"/>
    <property type="molecule type" value="Genomic_DNA"/>
</dbReference>
<protein>
    <submittedName>
        <fullName evidence="3">Uncharacterized protein</fullName>
    </submittedName>
</protein>
<keyword evidence="2" id="KW-1133">Transmembrane helix</keyword>
<accession>A0A7Z0I106</accession>
<proteinExistence type="predicted"/>
<keyword evidence="2" id="KW-0472">Membrane</keyword>
<name>A0A7Z0I106_9RHOB</name>
<keyword evidence="2" id="KW-0812">Transmembrane</keyword>
<feature type="transmembrane region" description="Helical" evidence="2">
    <location>
        <begin position="19"/>
        <end position="37"/>
    </location>
</feature>
<evidence type="ECO:0000256" key="1">
    <source>
        <dbReference type="SAM" id="MobiDB-lite"/>
    </source>
</evidence>
<dbReference type="AlphaFoldDB" id="A0A7Z0I106"/>
<organism evidence="3 4">
    <name type="scientific">Rhabdonatronobacter sediminivivens</name>
    <dbReference type="NCBI Taxonomy" id="2743469"/>
    <lineage>
        <taxon>Bacteria</taxon>
        <taxon>Pseudomonadati</taxon>
        <taxon>Pseudomonadota</taxon>
        <taxon>Alphaproteobacteria</taxon>
        <taxon>Rhodobacterales</taxon>
        <taxon>Paracoccaceae</taxon>
        <taxon>Rhabdonatronobacter</taxon>
    </lineage>
</organism>
<reference evidence="3 4" key="1">
    <citation type="journal article" date="2000" name="Arch. Microbiol.">
        <title>Rhodobaca bogoriensis gen. nov. and sp. nov., an alkaliphilic purple nonsulfur bacterium from African Rift Valley soda lakes.</title>
        <authorList>
            <person name="Milford A.D."/>
            <person name="Achenbach L.A."/>
            <person name="Jung D.O."/>
            <person name="Madigan M.T."/>
        </authorList>
    </citation>
    <scope>NUCLEOTIDE SEQUENCE [LARGE SCALE GENOMIC DNA]</scope>
    <source>
        <strain evidence="3 4">2376</strain>
    </source>
</reference>
<keyword evidence="4" id="KW-1185">Reference proteome</keyword>
<dbReference type="Proteomes" id="UP000529417">
    <property type="component" value="Unassembled WGS sequence"/>
</dbReference>
<comment type="caution">
    <text evidence="3">The sequence shown here is derived from an EMBL/GenBank/DDBJ whole genome shotgun (WGS) entry which is preliminary data.</text>
</comment>
<evidence type="ECO:0000313" key="4">
    <source>
        <dbReference type="Proteomes" id="UP000529417"/>
    </source>
</evidence>
<feature type="region of interest" description="Disordered" evidence="1">
    <location>
        <begin position="46"/>
        <end position="96"/>
    </location>
</feature>
<dbReference type="RefSeq" id="WP_179906372.1">
    <property type="nucleotide sequence ID" value="NZ_JACBXS010000021.1"/>
</dbReference>
<feature type="compositionally biased region" description="Polar residues" evidence="1">
    <location>
        <begin position="68"/>
        <end position="79"/>
    </location>
</feature>
<sequence length="96" mass="10093">MTAPDTNLKKQAKQHRGPLVGIILALLVAGGLLFWMLTRTMVTEPTAEDAEPASVSESTDGIPADGTTVGSPNQPTETPQVIEEFTAPEPEPLPGD</sequence>
<gene>
    <name evidence="3" type="ORF">HUK65_11270</name>
</gene>